<dbReference type="InterPro" id="IPR036179">
    <property type="entry name" value="Ig-like_dom_sf"/>
</dbReference>
<reference evidence="9" key="1">
    <citation type="submission" date="2021-02" db="EMBL/GenBank/DDBJ databases">
        <authorList>
            <person name="Nowell W R."/>
        </authorList>
    </citation>
    <scope>NUCLEOTIDE SEQUENCE</scope>
</reference>
<evidence type="ECO:0000256" key="1">
    <source>
        <dbReference type="ARBA" id="ARBA00004479"/>
    </source>
</evidence>
<dbReference type="GO" id="GO:0005911">
    <property type="term" value="C:cell-cell junction"/>
    <property type="evidence" value="ECO:0007669"/>
    <property type="project" value="TreeGrafter"/>
</dbReference>
<dbReference type="InterPro" id="IPR051275">
    <property type="entry name" value="Cell_adhesion_signaling"/>
</dbReference>
<dbReference type="AlphaFoldDB" id="A0A816GQ86"/>
<evidence type="ECO:0000313" key="8">
    <source>
        <dbReference type="EMBL" id="CAF1299603.1"/>
    </source>
</evidence>
<dbReference type="GO" id="GO:0050839">
    <property type="term" value="F:cell adhesion molecule binding"/>
    <property type="evidence" value="ECO:0007669"/>
    <property type="project" value="TreeGrafter"/>
</dbReference>
<evidence type="ECO:0000256" key="5">
    <source>
        <dbReference type="ARBA" id="ARBA00023319"/>
    </source>
</evidence>
<evidence type="ECO:0000259" key="7">
    <source>
        <dbReference type="PROSITE" id="PS50835"/>
    </source>
</evidence>
<gene>
    <name evidence="8" type="ORF">EDS130_LOCUS30533</name>
    <name evidence="9" type="ORF">XAT740_LOCUS60043</name>
</gene>
<dbReference type="GO" id="GO:0005886">
    <property type="term" value="C:plasma membrane"/>
    <property type="evidence" value="ECO:0007669"/>
    <property type="project" value="TreeGrafter"/>
</dbReference>
<evidence type="ECO:0000256" key="4">
    <source>
        <dbReference type="ARBA" id="ARBA00023180"/>
    </source>
</evidence>
<dbReference type="Proteomes" id="UP000663828">
    <property type="component" value="Unassembled WGS sequence"/>
</dbReference>
<feature type="domain" description="Ig-like" evidence="7">
    <location>
        <begin position="240"/>
        <end position="314"/>
    </location>
</feature>
<evidence type="ECO:0000256" key="2">
    <source>
        <dbReference type="ARBA" id="ARBA00023136"/>
    </source>
</evidence>
<dbReference type="InterPro" id="IPR013783">
    <property type="entry name" value="Ig-like_fold"/>
</dbReference>
<keyword evidence="4" id="KW-0325">Glycoprotein</keyword>
<keyword evidence="5" id="KW-0393">Immunoglobulin domain</keyword>
<keyword evidence="6" id="KW-0732">Signal</keyword>
<feature type="signal peptide" evidence="6">
    <location>
        <begin position="1"/>
        <end position="18"/>
    </location>
</feature>
<sequence>MFSIAIIFVTLLIPSIESSKPTLKLTFTPDEKYYQPDNQVEILCELINPTDLTESPQLWHVDLKTGKHTPISRSLLNRPTEDSLDYFKQIKKPRLEYVKKNHLRIRQIMNEDTARYECNCPDCEESLGKQARDLQVVQTSELKWQVGPGWPIQEHATITIKCTADNFYPYVSHKILRNHHDITSKGKATLPTTNTYPQTFSWEDSVTPSADWHNTTLRCTVTQGNHEKHAIKVLNVIFTPRFLTCSDKQTVNSSKEKSTIECSYAGNPKPTLTWARQTDDKSITTDTGITIKEIDEHHGKYKSIVTFERDKLIAIPLTTTTRAPGAPTDATPQAKVVADNYYQQLLNGGFIAKLFIDNEQKAAQKIHIVKDASQARSNSLGGSAQRLVQNFSTSMVIVLLFTILRYMMQNN</sequence>
<dbReference type="Gene3D" id="2.60.40.10">
    <property type="entry name" value="Immunoglobulins"/>
    <property type="match status" value="2"/>
</dbReference>
<dbReference type="SUPFAM" id="SSF48726">
    <property type="entry name" value="Immunoglobulin"/>
    <property type="match status" value="2"/>
</dbReference>
<keyword evidence="3" id="KW-1015">Disulfide bond</keyword>
<feature type="chain" id="PRO_5036230137" description="Ig-like domain-containing protein" evidence="6">
    <location>
        <begin position="19"/>
        <end position="411"/>
    </location>
</feature>
<keyword evidence="10" id="KW-1185">Reference proteome</keyword>
<dbReference type="Proteomes" id="UP000663852">
    <property type="component" value="Unassembled WGS sequence"/>
</dbReference>
<dbReference type="EMBL" id="CAJNOR010014453">
    <property type="protein sequence ID" value="CAF1678316.1"/>
    <property type="molecule type" value="Genomic_DNA"/>
</dbReference>
<proteinExistence type="predicted"/>
<organism evidence="9 10">
    <name type="scientific">Adineta ricciae</name>
    <name type="common">Rotifer</name>
    <dbReference type="NCBI Taxonomy" id="249248"/>
    <lineage>
        <taxon>Eukaryota</taxon>
        <taxon>Metazoa</taxon>
        <taxon>Spiralia</taxon>
        <taxon>Gnathifera</taxon>
        <taxon>Rotifera</taxon>
        <taxon>Eurotatoria</taxon>
        <taxon>Bdelloidea</taxon>
        <taxon>Adinetida</taxon>
        <taxon>Adinetidae</taxon>
        <taxon>Adineta</taxon>
    </lineage>
</organism>
<dbReference type="EMBL" id="CAJNOJ010000215">
    <property type="protein sequence ID" value="CAF1299603.1"/>
    <property type="molecule type" value="Genomic_DNA"/>
</dbReference>
<dbReference type="PROSITE" id="PS50835">
    <property type="entry name" value="IG_LIKE"/>
    <property type="match status" value="2"/>
</dbReference>
<dbReference type="PANTHER" id="PTHR11640">
    <property type="entry name" value="NEPHRIN"/>
    <property type="match status" value="1"/>
</dbReference>
<dbReference type="GO" id="GO:0098609">
    <property type="term" value="P:cell-cell adhesion"/>
    <property type="evidence" value="ECO:0007669"/>
    <property type="project" value="TreeGrafter"/>
</dbReference>
<dbReference type="InterPro" id="IPR007110">
    <property type="entry name" value="Ig-like_dom"/>
</dbReference>
<evidence type="ECO:0000256" key="3">
    <source>
        <dbReference type="ARBA" id="ARBA00023157"/>
    </source>
</evidence>
<dbReference type="PANTHER" id="PTHR11640:SF31">
    <property type="entry name" value="IRREGULAR CHIASM C-ROUGHEST PROTEIN-RELATED"/>
    <property type="match status" value="1"/>
</dbReference>
<protein>
    <recommendedName>
        <fullName evidence="7">Ig-like domain-containing protein</fullName>
    </recommendedName>
</protein>
<comment type="subcellular location">
    <subcellularLocation>
        <location evidence="1">Membrane</location>
        <topology evidence="1">Single-pass type I membrane protein</topology>
    </subcellularLocation>
</comment>
<keyword evidence="2" id="KW-0472">Membrane</keyword>
<accession>A0A816GQ86</accession>
<evidence type="ECO:0000256" key="6">
    <source>
        <dbReference type="SAM" id="SignalP"/>
    </source>
</evidence>
<evidence type="ECO:0000313" key="9">
    <source>
        <dbReference type="EMBL" id="CAF1678316.1"/>
    </source>
</evidence>
<name>A0A816GQ86_ADIRI</name>
<comment type="caution">
    <text evidence="9">The sequence shown here is derived from an EMBL/GenBank/DDBJ whole genome shotgun (WGS) entry which is preliminary data.</text>
</comment>
<evidence type="ECO:0000313" key="10">
    <source>
        <dbReference type="Proteomes" id="UP000663828"/>
    </source>
</evidence>
<dbReference type="OrthoDB" id="6159398at2759"/>
<feature type="domain" description="Ig-like" evidence="7">
    <location>
        <begin position="21"/>
        <end position="135"/>
    </location>
</feature>